<protein>
    <submittedName>
        <fullName evidence="1">Uncharacterized protein</fullName>
    </submittedName>
</protein>
<organism evidence="1 2">
    <name type="scientific">Aquarana catesbeiana</name>
    <name type="common">American bullfrog</name>
    <name type="synonym">Rana catesbeiana</name>
    <dbReference type="NCBI Taxonomy" id="8400"/>
    <lineage>
        <taxon>Eukaryota</taxon>
        <taxon>Metazoa</taxon>
        <taxon>Chordata</taxon>
        <taxon>Craniata</taxon>
        <taxon>Vertebrata</taxon>
        <taxon>Euteleostomi</taxon>
        <taxon>Amphibia</taxon>
        <taxon>Batrachia</taxon>
        <taxon>Anura</taxon>
        <taxon>Neobatrachia</taxon>
        <taxon>Ranoidea</taxon>
        <taxon>Ranidae</taxon>
        <taxon>Aquarana</taxon>
    </lineage>
</organism>
<dbReference type="InterPro" id="IPR019384">
    <property type="entry name" value="FHIP"/>
</dbReference>
<evidence type="ECO:0000313" key="1">
    <source>
        <dbReference type="EMBL" id="PIO23072.1"/>
    </source>
</evidence>
<dbReference type="InterPro" id="IPR045668">
    <property type="entry name" value="FHIP_KELAA_motif"/>
</dbReference>
<dbReference type="OrthoDB" id="6287422at2759"/>
<dbReference type="PANTHER" id="PTHR21705:SF6">
    <property type="entry name" value="FHF COMPLEX SUBUNIT HOOK-INTERACTING PROTEIN 1A"/>
    <property type="match status" value="1"/>
</dbReference>
<dbReference type="PANTHER" id="PTHR21705">
    <property type="entry name" value="RAI16 PROTEIN-RELATED"/>
    <property type="match status" value="1"/>
</dbReference>
<reference evidence="2" key="1">
    <citation type="journal article" date="2017" name="Nat. Commun.">
        <title>The North American bullfrog draft genome provides insight into hormonal regulation of long noncoding RNA.</title>
        <authorList>
            <person name="Hammond S.A."/>
            <person name="Warren R.L."/>
            <person name="Vandervalk B.P."/>
            <person name="Kucuk E."/>
            <person name="Khan H."/>
            <person name="Gibb E.A."/>
            <person name="Pandoh P."/>
            <person name="Kirk H."/>
            <person name="Zhao Y."/>
            <person name="Jones M."/>
            <person name="Mungall A.J."/>
            <person name="Coope R."/>
            <person name="Pleasance S."/>
            <person name="Moore R.A."/>
            <person name="Holt R.A."/>
            <person name="Round J.M."/>
            <person name="Ohora S."/>
            <person name="Walle B.V."/>
            <person name="Veldhoen N."/>
            <person name="Helbing C.C."/>
            <person name="Birol I."/>
        </authorList>
    </citation>
    <scope>NUCLEOTIDE SEQUENCE [LARGE SCALE GENOMIC DNA]</scope>
</reference>
<dbReference type="EMBL" id="KV980953">
    <property type="protein sequence ID" value="PIO23072.1"/>
    <property type="molecule type" value="Genomic_DNA"/>
</dbReference>
<name>A0A2G9R5E7_AQUCT</name>
<dbReference type="AlphaFoldDB" id="A0A2G9R5E7"/>
<sequence>MAQIVSISKNRPSISLQGVDSETCTIVFKNHWIQVLASVRHKIEQFAAAEQSFPLLLAEAQQYLLARMGSPSRELPGVLTKDTALNIGEQETSTGENSHLVMQKNKEQRVKMSPPLSTASTRTRNAVLAAAIFPEFLKELAAFTQEHSVLDYIIGNSF</sequence>
<proteinExistence type="predicted"/>
<gene>
    <name evidence="1" type="ORF">AB205_0157540</name>
</gene>
<keyword evidence="2" id="KW-1185">Reference proteome</keyword>
<evidence type="ECO:0000313" key="2">
    <source>
        <dbReference type="Proteomes" id="UP000228934"/>
    </source>
</evidence>
<dbReference type="Proteomes" id="UP000228934">
    <property type="component" value="Unassembled WGS sequence"/>
</dbReference>
<dbReference type="Pfam" id="PF19311">
    <property type="entry name" value="KELAA"/>
    <property type="match status" value="1"/>
</dbReference>
<accession>A0A2G9R5E7</accession>